<protein>
    <submittedName>
        <fullName evidence="2">Uncharacterized protein</fullName>
    </submittedName>
</protein>
<evidence type="ECO:0000256" key="1">
    <source>
        <dbReference type="SAM" id="MobiDB-lite"/>
    </source>
</evidence>
<proteinExistence type="predicted"/>
<dbReference type="EMBL" id="BQFW01000002">
    <property type="protein sequence ID" value="GJJ69089.1"/>
    <property type="molecule type" value="Genomic_DNA"/>
</dbReference>
<sequence>MSTLHPPALLPPHPSPPYSVAVFVLERFSKHCPVAAPVGKGSLADSTTNLQQPELHFGVSSSALAPPTAAGGRWPDRPEPGYLQTPLPQSDLEVGFGGGKGGSVTRSRPSGFGQSVAETKEQSTWVHLSAPQHSVTLKIHRSISASSRTSNFATQAQPGPRSGVSSLDAQEQEPGPELLIQSGKTTLDCIGLDTNSLRQTKLKGLVKGSMIGFRYNYLSPGSNVVETRKFQVKFRSQQDCGQCASILSLFIECRTTSNHNSSAENTESRRLGERLQRTESRLGRAGVLSQSQDCGVLTQQSGPLTSATPQYGSQSTPVLQGPDFIPNPSRGGDFDQLLNMSDEDLQKAIDHILANPNFAQLASKIQRTICSST</sequence>
<dbReference type="AlphaFoldDB" id="A0A9P3H2U7"/>
<evidence type="ECO:0000313" key="3">
    <source>
        <dbReference type="Proteomes" id="UP000827284"/>
    </source>
</evidence>
<feature type="region of interest" description="Disordered" evidence="1">
    <location>
        <begin position="99"/>
        <end position="118"/>
    </location>
</feature>
<feature type="compositionally biased region" description="Polar residues" evidence="1">
    <location>
        <begin position="146"/>
        <end position="169"/>
    </location>
</feature>
<feature type="region of interest" description="Disordered" evidence="1">
    <location>
        <begin position="61"/>
        <end position="87"/>
    </location>
</feature>
<accession>A0A9P3H2U7</accession>
<dbReference type="OrthoDB" id="2447879at2759"/>
<dbReference type="Proteomes" id="UP000827284">
    <property type="component" value="Unassembled WGS sequence"/>
</dbReference>
<feature type="compositionally biased region" description="Polar residues" evidence="1">
    <location>
        <begin position="104"/>
        <end position="118"/>
    </location>
</feature>
<reference evidence="2" key="1">
    <citation type="submission" date="2021-11" db="EMBL/GenBank/DDBJ databases">
        <authorList>
            <person name="Herlambang A."/>
            <person name="Guo Y."/>
            <person name="Takashima Y."/>
            <person name="Nishizawa T."/>
        </authorList>
    </citation>
    <scope>NUCLEOTIDE SEQUENCE</scope>
    <source>
        <strain evidence="2">E1425</strain>
    </source>
</reference>
<comment type="caution">
    <text evidence="2">The sequence shown here is derived from an EMBL/GenBank/DDBJ whole genome shotgun (WGS) entry which is preliminary data.</text>
</comment>
<keyword evidence="3" id="KW-1185">Reference proteome</keyword>
<gene>
    <name evidence="2" type="ORF">EMPS_01435</name>
</gene>
<reference evidence="2" key="2">
    <citation type="journal article" date="2022" name="Microbiol. Resour. Announc.">
        <title>Whole-Genome Sequence of Entomortierella parvispora E1425, a Mucoromycotan Fungus Associated with Burkholderiaceae-Related Endosymbiotic Bacteria.</title>
        <authorList>
            <person name="Herlambang A."/>
            <person name="Guo Y."/>
            <person name="Takashima Y."/>
            <person name="Narisawa K."/>
            <person name="Ohta H."/>
            <person name="Nishizawa T."/>
        </authorList>
    </citation>
    <scope>NUCLEOTIDE SEQUENCE</scope>
    <source>
        <strain evidence="2">E1425</strain>
    </source>
</reference>
<feature type="region of interest" description="Disordered" evidence="1">
    <location>
        <begin position="146"/>
        <end position="180"/>
    </location>
</feature>
<evidence type="ECO:0000313" key="2">
    <source>
        <dbReference type="EMBL" id="GJJ69089.1"/>
    </source>
</evidence>
<organism evidence="2 3">
    <name type="scientific">Entomortierella parvispora</name>
    <dbReference type="NCBI Taxonomy" id="205924"/>
    <lineage>
        <taxon>Eukaryota</taxon>
        <taxon>Fungi</taxon>
        <taxon>Fungi incertae sedis</taxon>
        <taxon>Mucoromycota</taxon>
        <taxon>Mortierellomycotina</taxon>
        <taxon>Mortierellomycetes</taxon>
        <taxon>Mortierellales</taxon>
        <taxon>Mortierellaceae</taxon>
        <taxon>Entomortierella</taxon>
    </lineage>
</organism>
<name>A0A9P3H2U7_9FUNG</name>